<evidence type="ECO:0000256" key="1">
    <source>
        <dbReference type="SAM" id="SignalP"/>
    </source>
</evidence>
<reference evidence="2 3" key="1">
    <citation type="submission" date="2017-09" db="EMBL/GenBank/DDBJ databases">
        <authorList>
            <person name="Ehlers B."/>
            <person name="Leendertz F.H."/>
        </authorList>
    </citation>
    <scope>NUCLEOTIDE SEQUENCE [LARGE SCALE GENOMIC DNA]</scope>
    <source>
        <strain evidence="2 3">CGMCC 1.05381</strain>
    </source>
</reference>
<dbReference type="Proteomes" id="UP000219440">
    <property type="component" value="Unassembled WGS sequence"/>
</dbReference>
<dbReference type="RefSeq" id="WP_097061522.1">
    <property type="nucleotide sequence ID" value="NZ_BMLC01000004.1"/>
</dbReference>
<dbReference type="EMBL" id="OCST01000005">
    <property type="protein sequence ID" value="SOE72272.1"/>
    <property type="molecule type" value="Genomic_DNA"/>
</dbReference>
<keyword evidence="1" id="KW-0732">Signal</keyword>
<feature type="chain" id="PRO_5012316097" description="SipW-cognate class signal peptide" evidence="1">
    <location>
        <begin position="31"/>
        <end position="157"/>
    </location>
</feature>
<dbReference type="AlphaFoldDB" id="A0A2C9A0N0"/>
<proteinExistence type="predicted"/>
<name>A0A2C9A0N0_9MICO</name>
<evidence type="ECO:0000313" key="3">
    <source>
        <dbReference type="Proteomes" id="UP000219440"/>
    </source>
</evidence>
<gene>
    <name evidence="2" type="ORF">SAMN06296378_2437</name>
</gene>
<evidence type="ECO:0008006" key="4">
    <source>
        <dbReference type="Google" id="ProtNLM"/>
    </source>
</evidence>
<evidence type="ECO:0000313" key="2">
    <source>
        <dbReference type="EMBL" id="SOE72272.1"/>
    </source>
</evidence>
<accession>A0A2C9A0N0</accession>
<protein>
    <recommendedName>
        <fullName evidence="4">SipW-cognate class signal peptide</fullName>
    </recommendedName>
</protein>
<feature type="signal peptide" evidence="1">
    <location>
        <begin position="1"/>
        <end position="30"/>
    </location>
</feature>
<sequence>MSALRRNKRTLITVAATAALVLAGGTAASAYWTAQGFGTGIVKTGSSTPFTIKNVAPTGLTPGGAAKTFAFTVTNPGTGTQKLSEVTVAVKSAGGLDWTAVTGCSAADFAVGNVVYQPGQIAGGGQLIGTIDISMLNRDANQDACQDIEIPLYFLAK</sequence>
<keyword evidence="3" id="KW-1185">Reference proteome</keyword>
<organism evidence="2 3">
    <name type="scientific">Salinibacterium xinjiangense</name>
    <dbReference type="NCBI Taxonomy" id="386302"/>
    <lineage>
        <taxon>Bacteria</taxon>
        <taxon>Bacillati</taxon>
        <taxon>Actinomycetota</taxon>
        <taxon>Actinomycetes</taxon>
        <taxon>Micrococcales</taxon>
        <taxon>Microbacteriaceae</taxon>
        <taxon>Salinibacterium</taxon>
    </lineage>
</organism>
<dbReference type="OrthoDB" id="3790885at2"/>